<evidence type="ECO:0000313" key="3">
    <source>
        <dbReference type="Proteomes" id="UP000630887"/>
    </source>
</evidence>
<dbReference type="NCBIfam" id="NF047353">
    <property type="entry name" value="tube_lmo2291"/>
    <property type="match status" value="1"/>
</dbReference>
<feature type="domain" description="IPT/TIG" evidence="1">
    <location>
        <begin position="166"/>
        <end position="255"/>
    </location>
</feature>
<reference evidence="2 3" key="1">
    <citation type="submission" date="2021-01" db="EMBL/GenBank/DDBJ databases">
        <title>Whole genome shotgun sequence of Catellatospora coxensis NBRC 107359.</title>
        <authorList>
            <person name="Komaki H."/>
            <person name="Tamura T."/>
        </authorList>
    </citation>
    <scope>NUCLEOTIDE SEQUENCE [LARGE SCALE GENOMIC DNA]</scope>
    <source>
        <strain evidence="2 3">NBRC 107359</strain>
    </source>
</reference>
<protein>
    <recommendedName>
        <fullName evidence="1">IPT/TIG domain-containing protein</fullName>
    </recommendedName>
</protein>
<accession>A0A8J3LCJ3</accession>
<dbReference type="Pfam" id="PF01833">
    <property type="entry name" value="TIG"/>
    <property type="match status" value="1"/>
</dbReference>
<dbReference type="GO" id="GO:0005975">
    <property type="term" value="P:carbohydrate metabolic process"/>
    <property type="evidence" value="ECO:0007669"/>
    <property type="project" value="UniProtKB-ARBA"/>
</dbReference>
<keyword evidence="3" id="KW-1185">Reference proteome</keyword>
<dbReference type="AlphaFoldDB" id="A0A8J3LCJ3"/>
<comment type="caution">
    <text evidence="2">The sequence shown here is derived from an EMBL/GenBank/DDBJ whole genome shotgun (WGS) entry which is preliminary data.</text>
</comment>
<dbReference type="InterPro" id="IPR002909">
    <property type="entry name" value="IPT_dom"/>
</dbReference>
<dbReference type="SMART" id="SM00429">
    <property type="entry name" value="IPT"/>
    <property type="match status" value="1"/>
</dbReference>
<proteinExistence type="predicted"/>
<dbReference type="Proteomes" id="UP000630887">
    <property type="component" value="Unassembled WGS sequence"/>
</dbReference>
<name>A0A8J3LCJ3_9ACTN</name>
<dbReference type="CDD" id="cd00102">
    <property type="entry name" value="IPT"/>
    <property type="match status" value="1"/>
</dbReference>
<dbReference type="InterPro" id="IPR014756">
    <property type="entry name" value="Ig_E-set"/>
</dbReference>
<evidence type="ECO:0000313" key="2">
    <source>
        <dbReference type="EMBL" id="GIG10215.1"/>
    </source>
</evidence>
<dbReference type="SUPFAM" id="SSF81296">
    <property type="entry name" value="E set domains"/>
    <property type="match status" value="1"/>
</dbReference>
<dbReference type="Gene3D" id="2.60.40.10">
    <property type="entry name" value="Immunoglobulins"/>
    <property type="match status" value="1"/>
</dbReference>
<dbReference type="InterPro" id="IPR013783">
    <property type="entry name" value="Ig-like_fold"/>
</dbReference>
<sequence length="255" mass="27173">MATTPTDRVTSLARSHRLDINIAADPSTNYTQLYGIEDMKLIEEVEVEDDGMYTDAGAKRETNVGYGWRLEIKLALSTDLAGTSLNSVHSFLRTKFKGHRSGRVEQYEFGVRFYNRDGLDDGHSHEGRVYVKAWPLPGGKGGDRIDIVLQGQGALADITNPAASLLPTVTSVDPATGGTAGGELVNIYGQHFMPNGVDDVSALVFGATAADDWTVVSDSHIVAIAPAHTAGTVAVRVTTDAGQSADTAADNYVYA</sequence>
<dbReference type="EMBL" id="BONI01000082">
    <property type="protein sequence ID" value="GIG10215.1"/>
    <property type="molecule type" value="Genomic_DNA"/>
</dbReference>
<dbReference type="RefSeq" id="WP_203698062.1">
    <property type="nucleotide sequence ID" value="NZ_BAAALC010000003.1"/>
</dbReference>
<gene>
    <name evidence="2" type="ORF">Cco03nite_69150</name>
</gene>
<evidence type="ECO:0000259" key="1">
    <source>
        <dbReference type="SMART" id="SM00429"/>
    </source>
</evidence>
<organism evidence="2 3">
    <name type="scientific">Catellatospora coxensis</name>
    <dbReference type="NCBI Taxonomy" id="310354"/>
    <lineage>
        <taxon>Bacteria</taxon>
        <taxon>Bacillati</taxon>
        <taxon>Actinomycetota</taxon>
        <taxon>Actinomycetes</taxon>
        <taxon>Micromonosporales</taxon>
        <taxon>Micromonosporaceae</taxon>
        <taxon>Catellatospora</taxon>
    </lineage>
</organism>